<dbReference type="AlphaFoldDB" id="A0A816F4P3"/>
<dbReference type="Proteomes" id="UP000663870">
    <property type="component" value="Unassembled WGS sequence"/>
</dbReference>
<sequence>MPSSKLDPYAAQISTNIFKLTNTTPIPFEITSIFSSFDQVALLRFFEQHQTLGVDIAPFVFGMLVHAAENVFISSDELDVINTRFGVYQGGSTDNDMKTIASKLLCQGYDIMKNVSRTAGSSSYFIKRNMLSSVCRQYNSNTTSDGTISRYLFITTSVHKTSNDIPSEILSVQPNIVHVLIVLRLLAQYKPIFVFGEHQSPPNLPKLIIVPPDIEEARKNISNPISPTEPISNLKPKVIVNIKEADKEQDGSIISAYNAIRRVMEAEHQKSLQYDAKGSPIYTPLQRAFQRKSSNKLARLAGLCQAISYAIQLCSECVNIVRFGDGLYLKEYIDDEQINWLMRFHDNVKVLIERDIAMAPKYGTDQRPLIVIEKAAVHASNMLYQYNSSTISALFDGTAIDNYETTKNNNNISISNGLSN</sequence>
<evidence type="ECO:0000313" key="1">
    <source>
        <dbReference type="EMBL" id="CAF1656468.1"/>
    </source>
</evidence>
<proteinExistence type="predicted"/>
<comment type="caution">
    <text evidence="1">The sequence shown here is derived from an EMBL/GenBank/DDBJ whole genome shotgun (WGS) entry which is preliminary data.</text>
</comment>
<accession>A0A816F4P3</accession>
<keyword evidence="2" id="KW-1185">Reference proteome</keyword>
<gene>
    <name evidence="1" type="ORF">JXQ802_LOCUS55363</name>
</gene>
<organism evidence="1 2">
    <name type="scientific">Rotaria sordida</name>
    <dbReference type="NCBI Taxonomy" id="392033"/>
    <lineage>
        <taxon>Eukaryota</taxon>
        <taxon>Metazoa</taxon>
        <taxon>Spiralia</taxon>
        <taxon>Gnathifera</taxon>
        <taxon>Rotifera</taxon>
        <taxon>Eurotatoria</taxon>
        <taxon>Bdelloidea</taxon>
        <taxon>Philodinida</taxon>
        <taxon>Philodinidae</taxon>
        <taxon>Rotaria</taxon>
    </lineage>
</organism>
<reference evidence="1" key="1">
    <citation type="submission" date="2021-02" db="EMBL/GenBank/DDBJ databases">
        <authorList>
            <person name="Nowell W R."/>
        </authorList>
    </citation>
    <scope>NUCLEOTIDE SEQUENCE</scope>
</reference>
<protein>
    <submittedName>
        <fullName evidence="1">Uncharacterized protein</fullName>
    </submittedName>
</protein>
<dbReference type="EMBL" id="CAJNOL010011660">
    <property type="protein sequence ID" value="CAF1656468.1"/>
    <property type="molecule type" value="Genomic_DNA"/>
</dbReference>
<name>A0A816F4P3_9BILA</name>
<feature type="non-terminal residue" evidence="1">
    <location>
        <position position="1"/>
    </location>
</feature>
<evidence type="ECO:0000313" key="2">
    <source>
        <dbReference type="Proteomes" id="UP000663870"/>
    </source>
</evidence>